<evidence type="ECO:0000259" key="9">
    <source>
        <dbReference type="PROSITE" id="PS50142"/>
    </source>
</evidence>
<dbReference type="Pfam" id="PF00035">
    <property type="entry name" value="dsrm"/>
    <property type="match status" value="1"/>
</dbReference>
<comment type="caution">
    <text evidence="10">The sequence shown here is derived from an EMBL/GenBank/DDBJ whole genome shotgun (WGS) entry which is preliminary data.</text>
</comment>
<dbReference type="CDD" id="cd00593">
    <property type="entry name" value="RIBOc"/>
    <property type="match status" value="1"/>
</dbReference>
<dbReference type="PROSITE" id="PS00517">
    <property type="entry name" value="RNASE_3_1"/>
    <property type="match status" value="1"/>
</dbReference>
<dbReference type="SUPFAM" id="SSF54768">
    <property type="entry name" value="dsRNA-binding domain-like"/>
    <property type="match status" value="1"/>
</dbReference>
<dbReference type="Gene3D" id="1.10.1520.10">
    <property type="entry name" value="Ribonuclease III domain"/>
    <property type="match status" value="1"/>
</dbReference>
<dbReference type="InterPro" id="IPR014720">
    <property type="entry name" value="dsRBD_dom"/>
</dbReference>
<dbReference type="SUPFAM" id="SSF69065">
    <property type="entry name" value="RNase III domain-like"/>
    <property type="match status" value="1"/>
</dbReference>
<gene>
    <name evidence="10" type="primary">rnc_23</name>
    <name evidence="10" type="ORF">SDC9_73650</name>
</gene>
<dbReference type="PROSITE" id="PS50142">
    <property type="entry name" value="RNASE_3_2"/>
    <property type="match status" value="1"/>
</dbReference>
<dbReference type="EMBL" id="VSSQ01004919">
    <property type="protein sequence ID" value="MPM27143.1"/>
    <property type="molecule type" value="Genomic_DNA"/>
</dbReference>
<name>A0A644YKW2_9ZZZZ</name>
<reference evidence="10" key="1">
    <citation type="submission" date="2019-08" db="EMBL/GenBank/DDBJ databases">
        <authorList>
            <person name="Kucharzyk K."/>
            <person name="Murdoch R.W."/>
            <person name="Higgins S."/>
            <person name="Loffler F."/>
        </authorList>
    </citation>
    <scope>NUCLEOTIDE SEQUENCE</scope>
</reference>
<keyword evidence="7" id="KW-0694">RNA-binding</keyword>
<dbReference type="AlphaFoldDB" id="A0A644YKW2"/>
<evidence type="ECO:0000256" key="3">
    <source>
        <dbReference type="ARBA" id="ARBA00012177"/>
    </source>
</evidence>
<feature type="domain" description="DRBM" evidence="8">
    <location>
        <begin position="163"/>
        <end position="232"/>
    </location>
</feature>
<keyword evidence="4" id="KW-0540">Nuclease</keyword>
<dbReference type="EC" id="3.1.26.3" evidence="3"/>
<dbReference type="Pfam" id="PF14622">
    <property type="entry name" value="Ribonucleas_3_3"/>
    <property type="match status" value="1"/>
</dbReference>
<feature type="domain" description="RNase III" evidence="9">
    <location>
        <begin position="8"/>
        <end position="136"/>
    </location>
</feature>
<dbReference type="Gene3D" id="3.30.160.20">
    <property type="match status" value="1"/>
</dbReference>
<evidence type="ECO:0000313" key="10">
    <source>
        <dbReference type="EMBL" id="MPM27143.1"/>
    </source>
</evidence>
<dbReference type="HAMAP" id="MF_00104">
    <property type="entry name" value="RNase_III"/>
    <property type="match status" value="1"/>
</dbReference>
<evidence type="ECO:0000256" key="7">
    <source>
        <dbReference type="ARBA" id="ARBA00022884"/>
    </source>
</evidence>
<accession>A0A644YKW2</accession>
<dbReference type="PANTHER" id="PTHR11207:SF0">
    <property type="entry name" value="RIBONUCLEASE 3"/>
    <property type="match status" value="1"/>
</dbReference>
<evidence type="ECO:0000256" key="4">
    <source>
        <dbReference type="ARBA" id="ARBA00022722"/>
    </source>
</evidence>
<evidence type="ECO:0000256" key="1">
    <source>
        <dbReference type="ARBA" id="ARBA00000109"/>
    </source>
</evidence>
<comment type="similarity">
    <text evidence="2">Belongs to the ribonuclease III family.</text>
</comment>
<dbReference type="GO" id="GO:0003725">
    <property type="term" value="F:double-stranded RNA binding"/>
    <property type="evidence" value="ECO:0007669"/>
    <property type="project" value="TreeGrafter"/>
</dbReference>
<evidence type="ECO:0000259" key="8">
    <source>
        <dbReference type="PROSITE" id="PS50137"/>
    </source>
</evidence>
<evidence type="ECO:0000256" key="6">
    <source>
        <dbReference type="ARBA" id="ARBA00022801"/>
    </source>
</evidence>
<dbReference type="GO" id="GO:0006364">
    <property type="term" value="P:rRNA processing"/>
    <property type="evidence" value="ECO:0007669"/>
    <property type="project" value="InterPro"/>
</dbReference>
<dbReference type="PROSITE" id="PS50137">
    <property type="entry name" value="DS_RBD"/>
    <property type="match status" value="1"/>
</dbReference>
<proteinExistence type="inferred from homology"/>
<dbReference type="PANTHER" id="PTHR11207">
    <property type="entry name" value="RIBONUCLEASE III"/>
    <property type="match status" value="1"/>
</dbReference>
<dbReference type="GO" id="GO:0010468">
    <property type="term" value="P:regulation of gene expression"/>
    <property type="evidence" value="ECO:0007669"/>
    <property type="project" value="TreeGrafter"/>
</dbReference>
<dbReference type="SMART" id="SM00535">
    <property type="entry name" value="RIBOc"/>
    <property type="match status" value="1"/>
</dbReference>
<evidence type="ECO:0000256" key="5">
    <source>
        <dbReference type="ARBA" id="ARBA00022759"/>
    </source>
</evidence>
<dbReference type="InterPro" id="IPR000999">
    <property type="entry name" value="RNase_III_dom"/>
</dbReference>
<dbReference type="InterPro" id="IPR011907">
    <property type="entry name" value="RNase_III"/>
</dbReference>
<dbReference type="FunFam" id="1.10.1520.10:FF:000001">
    <property type="entry name" value="Ribonuclease 3"/>
    <property type="match status" value="1"/>
</dbReference>
<sequence>MPVLENTLSVLEENLRYTFLNRSLLETALTHTSFVKGDGKHQTHNERLEFLGDAVLELCVSEHLYRDHPEMQEGAMTRHRARLVCEKALFSAAVVLGLPQSLRLGNGEELTGGREKPSIVSDALEAVIGAIYLDGGLENARKVIIDVVIRLLEEARVDETDKDYKTRLQEYVQKGHIGKLEYECRSVSGPEHQKRFTICALLSGEEIGVGEGANKQSAGQEAAKDALIKLGVLEDESCV</sequence>
<evidence type="ECO:0000256" key="2">
    <source>
        <dbReference type="ARBA" id="ARBA00010183"/>
    </source>
</evidence>
<dbReference type="GO" id="GO:0004525">
    <property type="term" value="F:ribonuclease III activity"/>
    <property type="evidence" value="ECO:0007669"/>
    <property type="project" value="UniProtKB-EC"/>
</dbReference>
<dbReference type="SMART" id="SM00358">
    <property type="entry name" value="DSRM"/>
    <property type="match status" value="1"/>
</dbReference>
<keyword evidence="5" id="KW-0255">Endonuclease</keyword>
<dbReference type="InterPro" id="IPR036389">
    <property type="entry name" value="RNase_III_sf"/>
</dbReference>
<protein>
    <recommendedName>
        <fullName evidence="3">ribonuclease III</fullName>
        <ecNumber evidence="3">3.1.26.3</ecNumber>
    </recommendedName>
</protein>
<dbReference type="NCBIfam" id="TIGR02191">
    <property type="entry name" value="RNaseIII"/>
    <property type="match status" value="1"/>
</dbReference>
<organism evidence="10">
    <name type="scientific">bioreactor metagenome</name>
    <dbReference type="NCBI Taxonomy" id="1076179"/>
    <lineage>
        <taxon>unclassified sequences</taxon>
        <taxon>metagenomes</taxon>
        <taxon>ecological metagenomes</taxon>
    </lineage>
</organism>
<comment type="catalytic activity">
    <reaction evidence="1">
        <text>Endonucleolytic cleavage to 5'-phosphomonoester.</text>
        <dbReference type="EC" id="3.1.26.3"/>
    </reaction>
</comment>
<dbReference type="CDD" id="cd10845">
    <property type="entry name" value="DSRM_RNAse_III_family"/>
    <property type="match status" value="1"/>
</dbReference>
<keyword evidence="6 10" id="KW-0378">Hydrolase</keyword>